<dbReference type="SUPFAM" id="SSF53383">
    <property type="entry name" value="PLP-dependent transferases"/>
    <property type="match status" value="1"/>
</dbReference>
<keyword evidence="1" id="KW-0808">Transferase</keyword>
<evidence type="ECO:0000313" key="2">
    <source>
        <dbReference type="Proteomes" id="UP000008367"/>
    </source>
</evidence>
<keyword evidence="1" id="KW-0032">Aminotransferase</keyword>
<protein>
    <submittedName>
        <fullName evidence="1">Transcriptional regulator, GntR family / aminotransferase class-I domain protein</fullName>
        <ecNumber evidence="1">2.6.1.-</ecNumber>
    </submittedName>
</protein>
<dbReference type="InterPro" id="IPR015421">
    <property type="entry name" value="PyrdxlP-dep_Trfase_major"/>
</dbReference>
<reference evidence="1 2" key="1">
    <citation type="submission" date="2012-10" db="EMBL/GenBank/DDBJ databases">
        <title>Genome sequence of Vibrio Cholerae HENC-02.</title>
        <authorList>
            <person name="Eppinger M."/>
            <person name="Hasan N.A."/>
            <person name="Sengamalay N."/>
            <person name="Hine E."/>
            <person name="Su Q."/>
            <person name="Daugherty S.C."/>
            <person name="Young S."/>
            <person name="Sadzewicz L."/>
            <person name="Tallon L."/>
            <person name="Cebula T.A."/>
            <person name="Ravel J."/>
            <person name="Colwell R.R."/>
        </authorList>
    </citation>
    <scope>NUCLEOTIDE SEQUENCE [LARGE SCALE GENOMIC DNA]</scope>
    <source>
        <strain evidence="1 2">HENC-02</strain>
    </source>
</reference>
<dbReference type="GO" id="GO:0008483">
    <property type="term" value="F:transaminase activity"/>
    <property type="evidence" value="ECO:0007669"/>
    <property type="project" value="UniProtKB-KW"/>
</dbReference>
<accession>A0A454CQ02</accession>
<dbReference type="InterPro" id="IPR015424">
    <property type="entry name" value="PyrdxlP-dep_Trfase"/>
</dbReference>
<dbReference type="AlphaFoldDB" id="A0A454CQ02"/>
<proteinExistence type="predicted"/>
<evidence type="ECO:0000313" key="1">
    <source>
        <dbReference type="EMBL" id="EKM28466.1"/>
    </source>
</evidence>
<gene>
    <name evidence="1" type="ORF">VCHENC02_5642</name>
</gene>
<dbReference type="Proteomes" id="UP000008367">
    <property type="component" value="Unassembled WGS sequence"/>
</dbReference>
<dbReference type="EC" id="2.6.1.-" evidence="1"/>
<dbReference type="Gene3D" id="3.40.640.10">
    <property type="entry name" value="Type I PLP-dependent aspartate aminotransferase-like (Major domain)"/>
    <property type="match status" value="1"/>
</dbReference>
<organism evidence="1 2">
    <name type="scientific">Vibrio harveyi</name>
    <name type="common">Beneckea harveyi</name>
    <dbReference type="NCBI Taxonomy" id="669"/>
    <lineage>
        <taxon>Bacteria</taxon>
        <taxon>Pseudomonadati</taxon>
        <taxon>Pseudomonadota</taxon>
        <taxon>Gammaproteobacteria</taxon>
        <taxon>Vibrionales</taxon>
        <taxon>Vibrionaceae</taxon>
        <taxon>Vibrio</taxon>
    </lineage>
</organism>
<name>A0A454CQ02_VIBHA</name>
<sequence length="89" mass="10213">MAIEKHFGDKVKVISQAAGLHITLKWQQGIDETEWTQRAKIRGIVLRPMSFYEHPEYKVRDWQGVVLGYGNVALGEIDALVEQISELFE</sequence>
<dbReference type="EMBL" id="AJSR01002518">
    <property type="protein sequence ID" value="EKM28466.1"/>
    <property type="molecule type" value="Genomic_DNA"/>
</dbReference>
<comment type="caution">
    <text evidence="1">The sequence shown here is derived from an EMBL/GenBank/DDBJ whole genome shotgun (WGS) entry which is preliminary data.</text>
</comment>